<feature type="domain" description="Fe/B12 periplasmic-binding" evidence="2">
    <location>
        <begin position="68"/>
        <end position="337"/>
    </location>
</feature>
<sequence>MNKWGKMIGVGLAVFTLSACGNTKDEGTSASSSQAESTYPLTISNYTKAEGGTQWTAKDQTFNEAPKKVVANTRPAAELLLHLGLKDQIAGVGATFGAADEEVAADYAELNDLGSDYISKETALSVDPDLIFGRGGLFDNQDWGVGTVDSLNEMGIPTYVQETSVTGATFDSVYQDIENLGKLFNVPEAAAVFEKELKDRQSALEEKVADKEEQTFAHLFMSDPSVVSVYAAQDESFFNSNFDMIKLNNVFQDYSGEVSVETLIETDPDVLIVGDWSTIEGSVSGQEIIEGLYKNDKLSSMKAIKNKQVYSMDYNYLFGYGYQALTGLEELVEQMAQ</sequence>
<dbReference type="Gene3D" id="3.40.50.1980">
    <property type="entry name" value="Nitrogenase molybdenum iron protein domain"/>
    <property type="match status" value="2"/>
</dbReference>
<comment type="similarity">
    <text evidence="1">Belongs to the bacterial solute-binding protein 8 family.</text>
</comment>
<dbReference type="InterPro" id="IPR050902">
    <property type="entry name" value="ABC_Transporter_SBP"/>
</dbReference>
<organism evidence="3 4">
    <name type="scientific">Enterococcus casseliflavus</name>
    <name type="common">Enterococcus flavescens</name>
    <dbReference type="NCBI Taxonomy" id="37734"/>
    <lineage>
        <taxon>Bacteria</taxon>
        <taxon>Bacillati</taxon>
        <taxon>Bacillota</taxon>
        <taxon>Bacilli</taxon>
        <taxon>Lactobacillales</taxon>
        <taxon>Enterococcaceae</taxon>
        <taxon>Enterococcus</taxon>
    </lineage>
</organism>
<evidence type="ECO:0000259" key="2">
    <source>
        <dbReference type="PROSITE" id="PS50983"/>
    </source>
</evidence>
<dbReference type="PROSITE" id="PS50983">
    <property type="entry name" value="FE_B12_PBP"/>
    <property type="match status" value="1"/>
</dbReference>
<name>A0A415EQ50_ENTCA</name>
<dbReference type="EMBL" id="QRMZ01000019">
    <property type="protein sequence ID" value="RHK05440.1"/>
    <property type="molecule type" value="Genomic_DNA"/>
</dbReference>
<evidence type="ECO:0000313" key="4">
    <source>
        <dbReference type="Proteomes" id="UP000286288"/>
    </source>
</evidence>
<comment type="caution">
    <text evidence="3">The sequence shown here is derived from an EMBL/GenBank/DDBJ whole genome shotgun (WGS) entry which is preliminary data.</text>
</comment>
<reference evidence="3 4" key="1">
    <citation type="submission" date="2018-08" db="EMBL/GenBank/DDBJ databases">
        <title>A genome reference for cultivated species of the human gut microbiota.</title>
        <authorList>
            <person name="Zou Y."/>
            <person name="Xue W."/>
            <person name="Luo G."/>
        </authorList>
    </citation>
    <scope>NUCLEOTIDE SEQUENCE [LARGE SCALE GENOMIC DNA]</scope>
    <source>
        <strain evidence="3 4">AF48-16</strain>
    </source>
</reference>
<dbReference type="PANTHER" id="PTHR30535">
    <property type="entry name" value="VITAMIN B12-BINDING PROTEIN"/>
    <property type="match status" value="1"/>
</dbReference>
<protein>
    <submittedName>
        <fullName evidence="3">ABC transporter</fullName>
    </submittedName>
</protein>
<dbReference type="Pfam" id="PF01497">
    <property type="entry name" value="Peripla_BP_2"/>
    <property type="match status" value="1"/>
</dbReference>
<accession>A0A415EQ50</accession>
<dbReference type="InterPro" id="IPR002491">
    <property type="entry name" value="ABC_transptr_periplasmic_BD"/>
</dbReference>
<dbReference type="PANTHER" id="PTHR30535:SF7">
    <property type="entry name" value="IRON(III) DICITRATE-BINDING PROTEIN"/>
    <property type="match status" value="1"/>
</dbReference>
<evidence type="ECO:0000256" key="1">
    <source>
        <dbReference type="ARBA" id="ARBA00008814"/>
    </source>
</evidence>
<dbReference type="AlphaFoldDB" id="A0A415EQ50"/>
<proteinExistence type="inferred from homology"/>
<dbReference type="Proteomes" id="UP000286288">
    <property type="component" value="Unassembled WGS sequence"/>
</dbReference>
<dbReference type="PROSITE" id="PS51257">
    <property type="entry name" value="PROKAR_LIPOPROTEIN"/>
    <property type="match status" value="1"/>
</dbReference>
<dbReference type="SUPFAM" id="SSF53807">
    <property type="entry name" value="Helical backbone' metal receptor"/>
    <property type="match status" value="1"/>
</dbReference>
<evidence type="ECO:0000313" key="3">
    <source>
        <dbReference type="EMBL" id="RHK05440.1"/>
    </source>
</evidence>
<gene>
    <name evidence="3" type="ORF">DW084_13455</name>
</gene>